<reference evidence="1" key="1">
    <citation type="submission" date="2020-04" db="EMBL/GenBank/DDBJ databases">
        <title>A chromosome-scale assembly and high-density genetic map of the yellow drum (Nibea albiflora) genome.</title>
        <authorList>
            <person name="Xu D."/>
            <person name="Zhang W."/>
            <person name="Chen R."/>
            <person name="Tan P."/>
            <person name="Wang L."/>
            <person name="Song H."/>
            <person name="Tian L."/>
            <person name="Zhu Q."/>
            <person name="Wang B."/>
        </authorList>
    </citation>
    <scope>NUCLEOTIDE SEQUENCE</scope>
    <source>
        <strain evidence="1">ZJHYS-2018</strain>
    </source>
</reference>
<gene>
    <name evidence="1" type="primary">AFMID</name>
    <name evidence="1" type="ORF">GBF38_022476</name>
</gene>
<dbReference type="EMBL" id="CM024789">
    <property type="protein sequence ID" value="KAG8015160.1"/>
    <property type="molecule type" value="Genomic_DNA"/>
</dbReference>
<accession>A0ACB7FLL1</accession>
<dbReference type="Proteomes" id="UP000805704">
    <property type="component" value="Chromosome 1"/>
</dbReference>
<proteinExistence type="predicted"/>
<name>A0ACB7FLL1_NIBAL</name>
<organism evidence="1 2">
    <name type="scientific">Nibea albiflora</name>
    <name type="common">Yellow drum</name>
    <name type="synonym">Corvina albiflora</name>
    <dbReference type="NCBI Taxonomy" id="240163"/>
    <lineage>
        <taxon>Eukaryota</taxon>
        <taxon>Metazoa</taxon>
        <taxon>Chordata</taxon>
        <taxon>Craniata</taxon>
        <taxon>Vertebrata</taxon>
        <taxon>Euteleostomi</taxon>
        <taxon>Actinopterygii</taxon>
        <taxon>Neopterygii</taxon>
        <taxon>Teleostei</taxon>
        <taxon>Neoteleostei</taxon>
        <taxon>Acanthomorphata</taxon>
        <taxon>Eupercaria</taxon>
        <taxon>Sciaenidae</taxon>
        <taxon>Nibea</taxon>
    </lineage>
</organism>
<protein>
    <submittedName>
        <fullName evidence="1">Kynurenine formamidase</fullName>
    </submittedName>
</protein>
<sequence length="501" mass="55359">MSADDVIKAHVKALKEGTERARGLAQTLLNVPYGEGDGEKLDVYIPSTNSLDVNLVIYLHGGYWQFLSKEESGFMAVPLVDKGVVVVAVGYDIAPKGNMDLMVSQVRRSVVSVVQQYSHISGLYLCGHSAGAHLAAMVLSTDWSQYSITPQIKGAFLVSGIYDLLPILSTYVNEPLKMTEEVAVRNSPSKLVPQLKLSSSSCHIIVAVAENDSPEFRKQSEEYYKTLRASGLNVTMEDVPNTDHFSIIEQLVDGEYHLTKEFERLQAAASVQLVHGLQAGGANRRETSIPNSPSDMAKQADLKTICTSDDHPQSSPDSEDEDDAPMTSFGVAVRGLPLALASMTQATASDSRFHPKWRAITVATLLALVLMLYLHRTVGDRDTAARGYYRNKVHSLHMHSDGEGDLFRDTNRQTARNSRREKPYNDTYPLSPAEKTKHGIRYRIGVIADLDTASRSSKDQTWFSYMKRGYLTVSDSADRLEVEWDTETVTLESHLAEKGRG</sequence>
<comment type="caution">
    <text evidence="1">The sequence shown here is derived from an EMBL/GenBank/DDBJ whole genome shotgun (WGS) entry which is preliminary data.</text>
</comment>
<keyword evidence="2" id="KW-1185">Reference proteome</keyword>
<evidence type="ECO:0000313" key="2">
    <source>
        <dbReference type="Proteomes" id="UP000805704"/>
    </source>
</evidence>
<feature type="non-terminal residue" evidence="1">
    <location>
        <position position="501"/>
    </location>
</feature>
<evidence type="ECO:0000313" key="1">
    <source>
        <dbReference type="EMBL" id="KAG8015160.1"/>
    </source>
</evidence>